<evidence type="ECO:0008006" key="4">
    <source>
        <dbReference type="Google" id="ProtNLM"/>
    </source>
</evidence>
<dbReference type="EMBL" id="BQNB010018632">
    <property type="protein sequence ID" value="GJT76532.1"/>
    <property type="molecule type" value="Genomic_DNA"/>
</dbReference>
<feature type="compositionally biased region" description="Basic and acidic residues" evidence="1">
    <location>
        <begin position="198"/>
        <end position="220"/>
    </location>
</feature>
<organism evidence="2 3">
    <name type="scientific">Tanacetum coccineum</name>
    <dbReference type="NCBI Taxonomy" id="301880"/>
    <lineage>
        <taxon>Eukaryota</taxon>
        <taxon>Viridiplantae</taxon>
        <taxon>Streptophyta</taxon>
        <taxon>Embryophyta</taxon>
        <taxon>Tracheophyta</taxon>
        <taxon>Spermatophyta</taxon>
        <taxon>Magnoliopsida</taxon>
        <taxon>eudicotyledons</taxon>
        <taxon>Gunneridae</taxon>
        <taxon>Pentapetalae</taxon>
        <taxon>asterids</taxon>
        <taxon>campanulids</taxon>
        <taxon>Asterales</taxon>
        <taxon>Asteraceae</taxon>
        <taxon>Asteroideae</taxon>
        <taxon>Anthemideae</taxon>
        <taxon>Anthemidinae</taxon>
        <taxon>Tanacetum</taxon>
    </lineage>
</organism>
<evidence type="ECO:0000313" key="2">
    <source>
        <dbReference type="EMBL" id="GJT76532.1"/>
    </source>
</evidence>
<feature type="region of interest" description="Disordered" evidence="1">
    <location>
        <begin position="137"/>
        <end position="294"/>
    </location>
</feature>
<name>A0ABQ5GLI4_9ASTR</name>
<feature type="compositionally biased region" description="Basic residues" evidence="1">
    <location>
        <begin position="163"/>
        <end position="173"/>
    </location>
</feature>
<feature type="compositionally biased region" description="Polar residues" evidence="1">
    <location>
        <begin position="276"/>
        <end position="285"/>
    </location>
</feature>
<proteinExistence type="predicted"/>
<comment type="caution">
    <text evidence="2">The sequence shown here is derived from an EMBL/GenBank/DDBJ whole genome shotgun (WGS) entry which is preliminary data.</text>
</comment>
<reference evidence="2" key="1">
    <citation type="journal article" date="2022" name="Int. J. Mol. Sci.">
        <title>Draft Genome of Tanacetum Coccineum: Genomic Comparison of Closely Related Tanacetum-Family Plants.</title>
        <authorList>
            <person name="Yamashiro T."/>
            <person name="Shiraishi A."/>
            <person name="Nakayama K."/>
            <person name="Satake H."/>
        </authorList>
    </citation>
    <scope>NUCLEOTIDE SEQUENCE</scope>
</reference>
<accession>A0ABQ5GLI4</accession>
<reference evidence="2" key="2">
    <citation type="submission" date="2022-01" db="EMBL/GenBank/DDBJ databases">
        <authorList>
            <person name="Yamashiro T."/>
            <person name="Shiraishi A."/>
            <person name="Satake H."/>
            <person name="Nakayama K."/>
        </authorList>
    </citation>
    <scope>NUCLEOTIDE SEQUENCE</scope>
</reference>
<feature type="region of interest" description="Disordered" evidence="1">
    <location>
        <begin position="360"/>
        <end position="379"/>
    </location>
</feature>
<feature type="compositionally biased region" description="Basic residues" evidence="1">
    <location>
        <begin position="221"/>
        <end position="243"/>
    </location>
</feature>
<gene>
    <name evidence="2" type="ORF">Tco_1043257</name>
</gene>
<protein>
    <recommendedName>
        <fullName evidence="4">Xylulose kinase-1</fullName>
    </recommendedName>
</protein>
<feature type="compositionally biased region" description="Polar residues" evidence="1">
    <location>
        <begin position="186"/>
        <end position="196"/>
    </location>
</feature>
<sequence length="467" mass="51878">MSTLTFVDTHNMVVFLEKPAESDGFHEIIDFLNANQIHYALTVNPTIYISCIQQFWATAKAKTVNGERQIQSLIDKKKVVIMELSIRSDLHLEDAGETDCLPTATIFEELARMRREGKDFSGRVTPLFATMMVQPTQDEGVDSGIPADSLQTPIITQPSSSRTQKKQSRRKQRKDNAVAQEEMQQDDSVPTPSNDLPLSEKEKDAQAKEIVDLKKRVQRLERKKKSRTTGLKRLKKVGMSRRVKSSEDQESLVDETQGRSDDADMFDTDDLHGDQLQHSGSSSHYTPRGLLDPRTPIISRQASDTCHSPIAYNAAANEPPIPPPDPISPPAILTPSLVLPPSLLFDLRYFFVPEELLPSKKQIHPPSSSSTTLSNSSRKQACILMPPKRTSTSEASAMTHASIRKLVADSVATTLEAQAATMASTNNPIRNSGPRRTPVARKCTYEEFMSCQPFYFNGTEGAIGLIR</sequence>
<feature type="compositionally biased region" description="Low complexity" evidence="1">
    <location>
        <begin position="367"/>
        <end position="377"/>
    </location>
</feature>
<evidence type="ECO:0000256" key="1">
    <source>
        <dbReference type="SAM" id="MobiDB-lite"/>
    </source>
</evidence>
<keyword evidence="3" id="KW-1185">Reference proteome</keyword>
<dbReference type="Proteomes" id="UP001151760">
    <property type="component" value="Unassembled WGS sequence"/>
</dbReference>
<evidence type="ECO:0000313" key="3">
    <source>
        <dbReference type="Proteomes" id="UP001151760"/>
    </source>
</evidence>